<dbReference type="InterPro" id="IPR051120">
    <property type="entry name" value="ABC_AA/LPS_Transport"/>
</dbReference>
<sequence length="266" mass="29988">MMVQTQKQTESTPVLEVRGLTQRFGGLTAVNDFNVKLMPGELSGLIGPNGAGKTTVFNLVSGFYQPTEGQIFVDGKPTAALKPHRVTALGVARTFQNIRLWNDMTVLDNIRVAQHYQLGYGFFHAIVRSKHYRTREEQVAKEAEELLDVFDLKRYAEEMPKNLPYGTQRKLEIARALSSHPKLLLLDEPAAGLNSADAKDLIRLIRWIHETFDVTIWMIEHHMDVMMELCTQIKVIDFGETIAEGSAEHVRNHPAVMSAYLGDENI</sequence>
<dbReference type="InterPro" id="IPR032823">
    <property type="entry name" value="BCA_ABC_TP_C"/>
</dbReference>
<dbReference type="Gene3D" id="3.40.50.300">
    <property type="entry name" value="P-loop containing nucleotide triphosphate hydrolases"/>
    <property type="match status" value="1"/>
</dbReference>
<evidence type="ECO:0000313" key="6">
    <source>
        <dbReference type="Proteomes" id="UP000199409"/>
    </source>
</evidence>
<dbReference type="RefSeq" id="WP_217637440.1">
    <property type="nucleotide sequence ID" value="NZ_FNQN01000002.1"/>
</dbReference>
<evidence type="ECO:0000256" key="1">
    <source>
        <dbReference type="ARBA" id="ARBA00022448"/>
    </source>
</evidence>
<keyword evidence="6" id="KW-1185">Reference proteome</keyword>
<dbReference type="PANTHER" id="PTHR45772:SF7">
    <property type="entry name" value="AMINO ACID ABC TRANSPORTER ATP-BINDING PROTEIN"/>
    <property type="match status" value="1"/>
</dbReference>
<dbReference type="Pfam" id="PF00005">
    <property type="entry name" value="ABC_tran"/>
    <property type="match status" value="1"/>
</dbReference>
<evidence type="ECO:0000313" key="5">
    <source>
        <dbReference type="EMBL" id="SDZ93483.1"/>
    </source>
</evidence>
<dbReference type="InterPro" id="IPR003593">
    <property type="entry name" value="AAA+_ATPase"/>
</dbReference>
<dbReference type="GO" id="GO:0005304">
    <property type="term" value="F:L-valine transmembrane transporter activity"/>
    <property type="evidence" value="ECO:0007669"/>
    <property type="project" value="TreeGrafter"/>
</dbReference>
<accession>A0A1H3X2K9</accession>
<dbReference type="EMBL" id="FNQN01000002">
    <property type="protein sequence ID" value="SDZ93483.1"/>
    <property type="molecule type" value="Genomic_DNA"/>
</dbReference>
<dbReference type="GO" id="GO:0015188">
    <property type="term" value="F:L-isoleucine transmembrane transporter activity"/>
    <property type="evidence" value="ECO:0007669"/>
    <property type="project" value="TreeGrafter"/>
</dbReference>
<dbReference type="GO" id="GO:0015808">
    <property type="term" value="P:L-alanine transport"/>
    <property type="evidence" value="ECO:0007669"/>
    <property type="project" value="TreeGrafter"/>
</dbReference>
<dbReference type="GO" id="GO:1903806">
    <property type="term" value="P:L-isoleucine import across plasma membrane"/>
    <property type="evidence" value="ECO:0007669"/>
    <property type="project" value="TreeGrafter"/>
</dbReference>
<dbReference type="SMART" id="SM00382">
    <property type="entry name" value="AAA"/>
    <property type="match status" value="1"/>
</dbReference>
<dbReference type="GO" id="GO:1903805">
    <property type="term" value="P:L-valine import across plasma membrane"/>
    <property type="evidence" value="ECO:0007669"/>
    <property type="project" value="TreeGrafter"/>
</dbReference>
<dbReference type="InterPro" id="IPR027417">
    <property type="entry name" value="P-loop_NTPase"/>
</dbReference>
<evidence type="ECO:0000256" key="3">
    <source>
        <dbReference type="ARBA" id="ARBA00022840"/>
    </source>
</evidence>
<protein>
    <submittedName>
        <fullName evidence="5">Branched-chain amino acid transport system ATP-binding protein</fullName>
    </submittedName>
</protein>
<keyword evidence="3 5" id="KW-0067">ATP-binding</keyword>
<evidence type="ECO:0000259" key="4">
    <source>
        <dbReference type="PROSITE" id="PS50893"/>
    </source>
</evidence>
<dbReference type="AlphaFoldDB" id="A0A1H3X2K9"/>
<dbReference type="Pfam" id="PF12399">
    <property type="entry name" value="BCA_ABC_TP_C"/>
    <property type="match status" value="1"/>
</dbReference>
<dbReference type="CDD" id="cd03219">
    <property type="entry name" value="ABC_Mj1267_LivG_branched"/>
    <property type="match status" value="1"/>
</dbReference>
<dbReference type="GO" id="GO:0005524">
    <property type="term" value="F:ATP binding"/>
    <property type="evidence" value="ECO:0007669"/>
    <property type="project" value="UniProtKB-KW"/>
</dbReference>
<dbReference type="STRING" id="37625.SAMN05660420_00791"/>
<name>A0A1H3X2K9_9BACT</name>
<organism evidence="5 6">
    <name type="scientific">Desulfuromusa kysingii</name>
    <dbReference type="NCBI Taxonomy" id="37625"/>
    <lineage>
        <taxon>Bacteria</taxon>
        <taxon>Pseudomonadati</taxon>
        <taxon>Thermodesulfobacteriota</taxon>
        <taxon>Desulfuromonadia</taxon>
        <taxon>Desulfuromonadales</taxon>
        <taxon>Geopsychrobacteraceae</taxon>
        <taxon>Desulfuromusa</taxon>
    </lineage>
</organism>
<proteinExistence type="predicted"/>
<gene>
    <name evidence="5" type="ORF">SAMN05660420_00791</name>
</gene>
<dbReference type="InterPro" id="IPR003439">
    <property type="entry name" value="ABC_transporter-like_ATP-bd"/>
</dbReference>
<reference evidence="5 6" key="1">
    <citation type="submission" date="2016-10" db="EMBL/GenBank/DDBJ databases">
        <authorList>
            <person name="de Groot N.N."/>
        </authorList>
    </citation>
    <scope>NUCLEOTIDE SEQUENCE [LARGE SCALE GENOMIC DNA]</scope>
    <source>
        <strain evidence="5 6">DSM 7343</strain>
    </source>
</reference>
<dbReference type="GO" id="GO:0016887">
    <property type="term" value="F:ATP hydrolysis activity"/>
    <property type="evidence" value="ECO:0007669"/>
    <property type="project" value="InterPro"/>
</dbReference>
<dbReference type="SUPFAM" id="SSF52540">
    <property type="entry name" value="P-loop containing nucleoside triphosphate hydrolases"/>
    <property type="match status" value="1"/>
</dbReference>
<keyword evidence="1" id="KW-0813">Transport</keyword>
<dbReference type="GO" id="GO:0005886">
    <property type="term" value="C:plasma membrane"/>
    <property type="evidence" value="ECO:0007669"/>
    <property type="project" value="TreeGrafter"/>
</dbReference>
<feature type="domain" description="ABC transporter" evidence="4">
    <location>
        <begin position="15"/>
        <end position="263"/>
    </location>
</feature>
<dbReference type="PANTHER" id="PTHR45772">
    <property type="entry name" value="CONSERVED COMPONENT OF ABC TRANSPORTER FOR NATURAL AMINO ACIDS-RELATED"/>
    <property type="match status" value="1"/>
</dbReference>
<evidence type="ECO:0000256" key="2">
    <source>
        <dbReference type="ARBA" id="ARBA00022741"/>
    </source>
</evidence>
<keyword evidence="2" id="KW-0547">Nucleotide-binding</keyword>
<dbReference type="GO" id="GO:0042941">
    <property type="term" value="P:D-alanine transmembrane transport"/>
    <property type="evidence" value="ECO:0007669"/>
    <property type="project" value="TreeGrafter"/>
</dbReference>
<dbReference type="FunFam" id="3.40.50.300:FF:000421">
    <property type="entry name" value="Branched-chain amino acid ABC transporter ATP-binding protein"/>
    <property type="match status" value="1"/>
</dbReference>
<dbReference type="GO" id="GO:0015192">
    <property type="term" value="F:L-phenylalanine transmembrane transporter activity"/>
    <property type="evidence" value="ECO:0007669"/>
    <property type="project" value="TreeGrafter"/>
</dbReference>
<dbReference type="Proteomes" id="UP000199409">
    <property type="component" value="Unassembled WGS sequence"/>
</dbReference>
<dbReference type="PROSITE" id="PS50893">
    <property type="entry name" value="ABC_TRANSPORTER_2"/>
    <property type="match status" value="1"/>
</dbReference>